<accession>A0A8T0KX52</accession>
<reference evidence="1 2" key="1">
    <citation type="submission" date="2020-05" db="EMBL/GenBank/DDBJ databases">
        <title>Vigna angularis (adzuki bean) Var. LongXiaoDou No. 4 denovo assembly.</title>
        <authorList>
            <person name="Xiang H."/>
        </authorList>
    </citation>
    <scope>NUCLEOTIDE SEQUENCE [LARGE SCALE GENOMIC DNA]</scope>
    <source>
        <tissue evidence="1">Leaf</tissue>
    </source>
</reference>
<evidence type="ECO:0000313" key="2">
    <source>
        <dbReference type="Proteomes" id="UP000743370"/>
    </source>
</evidence>
<name>A0A8T0KX52_PHAAN</name>
<gene>
    <name evidence="1" type="ORF">HKW66_Vig0112480</name>
</gene>
<comment type="caution">
    <text evidence="1">The sequence shown here is derived from an EMBL/GenBank/DDBJ whole genome shotgun (WGS) entry which is preliminary data.</text>
</comment>
<dbReference type="EMBL" id="JABFOF010000002">
    <property type="protein sequence ID" value="KAG2404326.1"/>
    <property type="molecule type" value="Genomic_DNA"/>
</dbReference>
<organism evidence="1 2">
    <name type="scientific">Phaseolus angularis</name>
    <name type="common">Azuki bean</name>
    <name type="synonym">Vigna angularis</name>
    <dbReference type="NCBI Taxonomy" id="3914"/>
    <lineage>
        <taxon>Eukaryota</taxon>
        <taxon>Viridiplantae</taxon>
        <taxon>Streptophyta</taxon>
        <taxon>Embryophyta</taxon>
        <taxon>Tracheophyta</taxon>
        <taxon>Spermatophyta</taxon>
        <taxon>Magnoliopsida</taxon>
        <taxon>eudicotyledons</taxon>
        <taxon>Gunneridae</taxon>
        <taxon>Pentapetalae</taxon>
        <taxon>rosids</taxon>
        <taxon>fabids</taxon>
        <taxon>Fabales</taxon>
        <taxon>Fabaceae</taxon>
        <taxon>Papilionoideae</taxon>
        <taxon>50 kb inversion clade</taxon>
        <taxon>NPAAA clade</taxon>
        <taxon>indigoferoid/millettioid clade</taxon>
        <taxon>Phaseoleae</taxon>
        <taxon>Vigna</taxon>
    </lineage>
</organism>
<protein>
    <submittedName>
        <fullName evidence="1">Uncharacterized protein</fullName>
    </submittedName>
</protein>
<evidence type="ECO:0000313" key="1">
    <source>
        <dbReference type="EMBL" id="KAG2404326.1"/>
    </source>
</evidence>
<sequence length="104" mass="11764">MVEAAVIHISFIDDNSFASPSSFFPNIVPYGGSSETCHRIRSTSITGLNNKAYQIKELRLRVSPDGNGKVKIKISKKELAKLFEKQHQRAFAEQVLLRFLRQVD</sequence>
<dbReference type="AlphaFoldDB" id="A0A8T0KX52"/>
<proteinExistence type="predicted"/>
<dbReference type="Proteomes" id="UP000743370">
    <property type="component" value="Unassembled WGS sequence"/>
</dbReference>